<reference evidence="1" key="2">
    <citation type="journal article" date="2015" name="Data Brief">
        <title>Shoot transcriptome of the giant reed, Arundo donax.</title>
        <authorList>
            <person name="Barrero R.A."/>
            <person name="Guerrero F.D."/>
            <person name="Moolhuijzen P."/>
            <person name="Goolsby J.A."/>
            <person name="Tidwell J."/>
            <person name="Bellgard S.E."/>
            <person name="Bellgard M.I."/>
        </authorList>
    </citation>
    <scope>NUCLEOTIDE SEQUENCE</scope>
    <source>
        <tissue evidence="1">Shoot tissue taken approximately 20 cm above the soil surface</tissue>
    </source>
</reference>
<dbReference type="AlphaFoldDB" id="A0A0A9FS75"/>
<proteinExistence type="predicted"/>
<dbReference type="EMBL" id="GBRH01186743">
    <property type="protein sequence ID" value="JAE11153.1"/>
    <property type="molecule type" value="Transcribed_RNA"/>
</dbReference>
<reference evidence="1" key="1">
    <citation type="submission" date="2014-09" db="EMBL/GenBank/DDBJ databases">
        <authorList>
            <person name="Magalhaes I.L.F."/>
            <person name="Oliveira U."/>
            <person name="Santos F.R."/>
            <person name="Vidigal T.H.D.A."/>
            <person name="Brescovit A.D."/>
            <person name="Santos A.J."/>
        </authorList>
    </citation>
    <scope>NUCLEOTIDE SEQUENCE</scope>
    <source>
        <tissue evidence="1">Shoot tissue taken approximately 20 cm above the soil surface</tissue>
    </source>
</reference>
<protein>
    <submittedName>
        <fullName evidence="1">Uncharacterized protein</fullName>
    </submittedName>
</protein>
<name>A0A0A9FS75_ARUDO</name>
<organism evidence="1">
    <name type="scientific">Arundo donax</name>
    <name type="common">Giant reed</name>
    <name type="synonym">Donax arundinaceus</name>
    <dbReference type="NCBI Taxonomy" id="35708"/>
    <lineage>
        <taxon>Eukaryota</taxon>
        <taxon>Viridiplantae</taxon>
        <taxon>Streptophyta</taxon>
        <taxon>Embryophyta</taxon>
        <taxon>Tracheophyta</taxon>
        <taxon>Spermatophyta</taxon>
        <taxon>Magnoliopsida</taxon>
        <taxon>Liliopsida</taxon>
        <taxon>Poales</taxon>
        <taxon>Poaceae</taxon>
        <taxon>PACMAD clade</taxon>
        <taxon>Arundinoideae</taxon>
        <taxon>Arundineae</taxon>
        <taxon>Arundo</taxon>
    </lineage>
</organism>
<accession>A0A0A9FS75</accession>
<evidence type="ECO:0000313" key="1">
    <source>
        <dbReference type="EMBL" id="JAE11153.1"/>
    </source>
</evidence>
<sequence length="20" mass="2167">MPLIATSISDTLGCRPLSKY</sequence>